<dbReference type="OrthoDB" id="7560784at2"/>
<name>A0A7L4ZGW2_9FLAO</name>
<dbReference type="EMBL" id="CP019288">
    <property type="protein sequence ID" value="QHI35496.1"/>
    <property type="molecule type" value="Genomic_DNA"/>
</dbReference>
<evidence type="ECO:0000313" key="2">
    <source>
        <dbReference type="EMBL" id="QHI35496.1"/>
    </source>
</evidence>
<feature type="domain" description="Pvc16 N-terminal" evidence="1">
    <location>
        <begin position="28"/>
        <end position="171"/>
    </location>
</feature>
<dbReference type="RefSeq" id="WP_160128236.1">
    <property type="nucleotide sequence ID" value="NZ_CP019288.1"/>
</dbReference>
<evidence type="ECO:0000313" key="3">
    <source>
        <dbReference type="Proteomes" id="UP000464657"/>
    </source>
</evidence>
<accession>A0A7L4ZGW2</accession>
<protein>
    <recommendedName>
        <fullName evidence="1">Pvc16 N-terminal domain-containing protein</fullName>
    </recommendedName>
</protein>
<dbReference type="AlphaFoldDB" id="A0A7L4ZGW2"/>
<dbReference type="Proteomes" id="UP000464657">
    <property type="component" value="Chromosome"/>
</dbReference>
<keyword evidence="3" id="KW-1185">Reference proteome</keyword>
<gene>
    <name evidence="2" type="ORF">IMCC3317_08420</name>
</gene>
<proteinExistence type="predicted"/>
<reference evidence="2 3" key="1">
    <citation type="journal article" date="2013" name="Int. J. Syst. Evol. Microbiol.">
        <title>Kordia antarctica sp. nov., isolated from Antarctic seawater.</title>
        <authorList>
            <person name="Baek K."/>
            <person name="Choi A."/>
            <person name="Kang I."/>
            <person name="Lee K."/>
            <person name="Cho J.C."/>
        </authorList>
    </citation>
    <scope>NUCLEOTIDE SEQUENCE [LARGE SCALE GENOMIC DNA]</scope>
    <source>
        <strain evidence="2 3">IMCC3317</strain>
    </source>
</reference>
<dbReference type="Pfam" id="PF14065">
    <property type="entry name" value="Pvc16_N"/>
    <property type="match status" value="1"/>
</dbReference>
<organism evidence="2 3">
    <name type="scientific">Kordia antarctica</name>
    <dbReference type="NCBI Taxonomy" id="1218801"/>
    <lineage>
        <taxon>Bacteria</taxon>
        <taxon>Pseudomonadati</taxon>
        <taxon>Bacteroidota</taxon>
        <taxon>Flavobacteriia</taxon>
        <taxon>Flavobacteriales</taxon>
        <taxon>Flavobacteriaceae</taxon>
        <taxon>Kordia</taxon>
    </lineage>
</organism>
<dbReference type="InterPro" id="IPR025351">
    <property type="entry name" value="Pvc16_N"/>
</dbReference>
<dbReference type="KEGG" id="kan:IMCC3317_08420"/>
<evidence type="ECO:0000259" key="1">
    <source>
        <dbReference type="Pfam" id="PF14065"/>
    </source>
</evidence>
<sequence length="188" mass="21360">MINKFVEKLNTDGLATYINTLQGISVKLGAQNVAETQSDDNNFDGDNLLVTIVRIEEESTLKNFPNQRLVETGGAYKLDKRFPKIHLNYYLLFSCTLQYDKAVAVIYKTIKFFQHQRKFAFTADEDDIELNMELCSPSFEQLNNIWGMLGGKQIPNVIYKARVSAIERDIEKLTSVITSIGAEGKHNE</sequence>